<evidence type="ECO:0000256" key="3">
    <source>
        <dbReference type="ARBA" id="ARBA00022475"/>
    </source>
</evidence>
<reference evidence="10 11" key="1">
    <citation type="submission" date="2019-01" db="EMBL/GenBank/DDBJ databases">
        <title>Genome sequences of Streptomyces and Rhizobium isolates collected from root and soil.</title>
        <authorList>
            <person name="Chhettri S."/>
            <person name="Sevigny J.L."/>
            <person name="Sen A."/>
            <person name="Ennis N."/>
            <person name="Tisa L."/>
        </authorList>
    </citation>
    <scope>NUCLEOTIDE SEQUENCE [LARGE SCALE GENOMIC DNA]</scope>
    <source>
        <strain evidence="10 11">San01</strain>
    </source>
</reference>
<dbReference type="GO" id="GO:0015293">
    <property type="term" value="F:symporter activity"/>
    <property type="evidence" value="ECO:0007669"/>
    <property type="project" value="UniProtKB-KW"/>
</dbReference>
<feature type="transmembrane region" description="Helical" evidence="8">
    <location>
        <begin position="224"/>
        <end position="248"/>
    </location>
</feature>
<feature type="transmembrane region" description="Helical" evidence="8">
    <location>
        <begin position="20"/>
        <end position="46"/>
    </location>
</feature>
<evidence type="ECO:0000313" key="11">
    <source>
        <dbReference type="Proteomes" id="UP000283128"/>
    </source>
</evidence>
<feature type="transmembrane region" description="Helical" evidence="8">
    <location>
        <begin position="351"/>
        <end position="370"/>
    </location>
</feature>
<accession>A0A3S2WDU1</accession>
<dbReference type="PANTHER" id="PTHR43528:SF1">
    <property type="entry name" value="ALPHA-KETOGLUTARATE PERMEASE"/>
    <property type="match status" value="1"/>
</dbReference>
<dbReference type="InterPro" id="IPR020846">
    <property type="entry name" value="MFS_dom"/>
</dbReference>
<feature type="transmembrane region" description="Helical" evidence="8">
    <location>
        <begin position="260"/>
        <end position="278"/>
    </location>
</feature>
<evidence type="ECO:0000256" key="1">
    <source>
        <dbReference type="ARBA" id="ARBA00004651"/>
    </source>
</evidence>
<feature type="transmembrane region" description="Helical" evidence="8">
    <location>
        <begin position="167"/>
        <end position="186"/>
    </location>
</feature>
<feature type="transmembrane region" description="Helical" evidence="8">
    <location>
        <begin position="132"/>
        <end position="155"/>
    </location>
</feature>
<name>A0A3S2WDU1_9ACTN</name>
<keyword evidence="2" id="KW-0813">Transport</keyword>
<evidence type="ECO:0000256" key="5">
    <source>
        <dbReference type="ARBA" id="ARBA00022847"/>
    </source>
</evidence>
<feature type="transmembrane region" description="Helical" evidence="8">
    <location>
        <begin position="66"/>
        <end position="85"/>
    </location>
</feature>
<keyword evidence="11" id="KW-1185">Reference proteome</keyword>
<keyword evidence="5" id="KW-0769">Symport</keyword>
<gene>
    <name evidence="10" type="ORF">EOT10_28690</name>
</gene>
<keyword evidence="3" id="KW-1003">Cell membrane</keyword>
<keyword evidence="4 8" id="KW-0812">Transmembrane</keyword>
<comment type="caution">
    <text evidence="10">The sequence shown here is derived from an EMBL/GenBank/DDBJ whole genome shotgun (WGS) entry which is preliminary data.</text>
</comment>
<keyword evidence="6 8" id="KW-1133">Transmembrane helix</keyword>
<dbReference type="InterPro" id="IPR011701">
    <property type="entry name" value="MFS"/>
</dbReference>
<dbReference type="PANTHER" id="PTHR43528">
    <property type="entry name" value="ALPHA-KETOGLUTARATE PERMEASE"/>
    <property type="match status" value="1"/>
</dbReference>
<feature type="domain" description="Major facilitator superfamily (MFS) profile" evidence="9">
    <location>
        <begin position="1"/>
        <end position="404"/>
    </location>
</feature>
<sequence>MGGAIEWFDWNVYAVFAPFFAARFFHTTNALSALLSTLAVFAVGFLMRPLGSALFGRLADRRGRKVSLTVSITLAAAGGLLIAITPGYDTIGVAASVLLLVARMAQGVAHGGEVGASYTYVAEIAPPARRGLWSSTSYVSVTIGTMAATGLGALLSAVLTDAQLHTWGWRIPFALGALFALYSIYLRRNLAESAAFDAVTPPRETTPRPGRTTLALLWRHRRPALLSMGLTIGGTVGFYTWVVFAPGYAVSAKGMSPTSALVAGLLAQCVFLIALPVAGHLSDRFGRKPVYYVCAIGYVILPFPLDWMVRGAFWQLLVAMSIALTVMAFSSSIIGVFFAELFPTEIRATGVGVPYSVAVALFGGSAPYLNTWLSGMGLHAVFTGYLVVLSAVSVLCLRLLPETRGRELS</sequence>
<evidence type="ECO:0000256" key="2">
    <source>
        <dbReference type="ARBA" id="ARBA00022448"/>
    </source>
</evidence>
<dbReference type="AlphaFoldDB" id="A0A3S2WDU1"/>
<protein>
    <submittedName>
        <fullName evidence="10">MFS transporter</fullName>
    </submittedName>
</protein>
<dbReference type="GO" id="GO:0005886">
    <property type="term" value="C:plasma membrane"/>
    <property type="evidence" value="ECO:0007669"/>
    <property type="project" value="UniProtKB-SubCell"/>
</dbReference>
<dbReference type="Gene3D" id="1.20.1250.20">
    <property type="entry name" value="MFS general substrate transporter like domains"/>
    <property type="match status" value="2"/>
</dbReference>
<dbReference type="OrthoDB" id="9066401at2"/>
<evidence type="ECO:0000256" key="7">
    <source>
        <dbReference type="ARBA" id="ARBA00023136"/>
    </source>
</evidence>
<evidence type="ECO:0000256" key="8">
    <source>
        <dbReference type="SAM" id="Phobius"/>
    </source>
</evidence>
<feature type="transmembrane region" description="Helical" evidence="8">
    <location>
        <begin position="313"/>
        <end position="339"/>
    </location>
</feature>
<dbReference type="InterPro" id="IPR036259">
    <property type="entry name" value="MFS_trans_sf"/>
</dbReference>
<feature type="transmembrane region" description="Helical" evidence="8">
    <location>
        <begin position="290"/>
        <end position="307"/>
    </location>
</feature>
<dbReference type="InterPro" id="IPR051084">
    <property type="entry name" value="H+-coupled_symporters"/>
</dbReference>
<feature type="transmembrane region" description="Helical" evidence="8">
    <location>
        <begin position="91"/>
        <end position="111"/>
    </location>
</feature>
<dbReference type="PROSITE" id="PS50850">
    <property type="entry name" value="MFS"/>
    <property type="match status" value="1"/>
</dbReference>
<dbReference type="Proteomes" id="UP000283128">
    <property type="component" value="Unassembled WGS sequence"/>
</dbReference>
<proteinExistence type="predicted"/>
<comment type="subcellular location">
    <subcellularLocation>
        <location evidence="1">Cell membrane</location>
        <topology evidence="1">Multi-pass membrane protein</topology>
    </subcellularLocation>
</comment>
<evidence type="ECO:0000259" key="9">
    <source>
        <dbReference type="PROSITE" id="PS50850"/>
    </source>
</evidence>
<evidence type="ECO:0000256" key="6">
    <source>
        <dbReference type="ARBA" id="ARBA00022989"/>
    </source>
</evidence>
<keyword evidence="7 8" id="KW-0472">Membrane</keyword>
<organism evidence="10 11">
    <name type="scientific">Streptomyces antnestii</name>
    <dbReference type="NCBI Taxonomy" id="2494256"/>
    <lineage>
        <taxon>Bacteria</taxon>
        <taxon>Bacillati</taxon>
        <taxon>Actinomycetota</taxon>
        <taxon>Actinomycetes</taxon>
        <taxon>Kitasatosporales</taxon>
        <taxon>Streptomycetaceae</taxon>
        <taxon>Streptomyces</taxon>
    </lineage>
</organism>
<feature type="transmembrane region" description="Helical" evidence="8">
    <location>
        <begin position="376"/>
        <end position="400"/>
    </location>
</feature>
<dbReference type="EMBL" id="RZYA01000016">
    <property type="protein sequence ID" value="RVU20039.1"/>
    <property type="molecule type" value="Genomic_DNA"/>
</dbReference>
<dbReference type="Pfam" id="PF07690">
    <property type="entry name" value="MFS_1"/>
    <property type="match status" value="1"/>
</dbReference>
<evidence type="ECO:0000256" key="4">
    <source>
        <dbReference type="ARBA" id="ARBA00022692"/>
    </source>
</evidence>
<evidence type="ECO:0000313" key="10">
    <source>
        <dbReference type="EMBL" id="RVU20039.1"/>
    </source>
</evidence>
<dbReference type="SUPFAM" id="SSF103473">
    <property type="entry name" value="MFS general substrate transporter"/>
    <property type="match status" value="1"/>
</dbReference>